<dbReference type="EMBL" id="JRTT01000012">
    <property type="protein sequence ID" value="KHD77259.1"/>
    <property type="molecule type" value="Genomic_DNA"/>
</dbReference>
<keyword evidence="1" id="KW-0812">Transmembrane</keyword>
<keyword evidence="1" id="KW-1133">Transmembrane helix</keyword>
<protein>
    <submittedName>
        <fullName evidence="2">Uncharacterized protein</fullName>
    </submittedName>
</protein>
<organism evidence="2 3">
    <name type="scientific">Actinoplanes utahensis</name>
    <dbReference type="NCBI Taxonomy" id="1869"/>
    <lineage>
        <taxon>Bacteria</taxon>
        <taxon>Bacillati</taxon>
        <taxon>Actinomycetota</taxon>
        <taxon>Actinomycetes</taxon>
        <taxon>Micromonosporales</taxon>
        <taxon>Micromonosporaceae</taxon>
        <taxon>Actinoplanes</taxon>
    </lineage>
</organism>
<feature type="transmembrane region" description="Helical" evidence="1">
    <location>
        <begin position="12"/>
        <end position="33"/>
    </location>
</feature>
<accession>A0A0A6US24</accession>
<feature type="transmembrane region" description="Helical" evidence="1">
    <location>
        <begin position="45"/>
        <end position="70"/>
    </location>
</feature>
<keyword evidence="1" id="KW-0472">Membrane</keyword>
<comment type="caution">
    <text evidence="2">The sequence shown here is derived from an EMBL/GenBank/DDBJ whole genome shotgun (WGS) entry which is preliminary data.</text>
</comment>
<evidence type="ECO:0000313" key="3">
    <source>
        <dbReference type="Proteomes" id="UP000054537"/>
    </source>
</evidence>
<dbReference type="AlphaFoldDB" id="A0A0A6US24"/>
<dbReference type="Proteomes" id="UP000054537">
    <property type="component" value="Unassembled WGS sequence"/>
</dbReference>
<evidence type="ECO:0000313" key="2">
    <source>
        <dbReference type="EMBL" id="KHD77259.1"/>
    </source>
</evidence>
<name>A0A0A6US24_ACTUT</name>
<keyword evidence="3" id="KW-1185">Reference proteome</keyword>
<evidence type="ECO:0000256" key="1">
    <source>
        <dbReference type="SAM" id="Phobius"/>
    </source>
</evidence>
<sequence length="71" mass="7191">MAREEVECGMVSGLKIALVVIVVLCGVVVGLLAERTARNCGCSEPVALSWGGGSFIAVSGLGMAILNMLAP</sequence>
<gene>
    <name evidence="2" type="ORF">MB27_12655</name>
</gene>
<reference evidence="2 3" key="1">
    <citation type="submission" date="2014-10" db="EMBL/GenBank/DDBJ databases">
        <title>Draft genome sequence of Actinoplanes utahensis NRRL 12052.</title>
        <authorList>
            <person name="Velasco-Bucheli B."/>
            <person name="del Cerro C."/>
            <person name="Hormigo D."/>
            <person name="Garcia J.L."/>
            <person name="Acebal C."/>
            <person name="Arroyo M."/>
            <person name="de la Mata I."/>
        </authorList>
    </citation>
    <scope>NUCLEOTIDE SEQUENCE [LARGE SCALE GENOMIC DNA]</scope>
    <source>
        <strain evidence="2 3">NRRL 12052</strain>
    </source>
</reference>
<proteinExistence type="predicted"/>